<reference evidence="2" key="1">
    <citation type="journal article" date="2022" name="Mol. Ecol. Resour.">
        <title>The genomes of chicory, endive, great burdock and yacon provide insights into Asteraceae palaeo-polyploidization history and plant inulin production.</title>
        <authorList>
            <person name="Fan W."/>
            <person name="Wang S."/>
            <person name="Wang H."/>
            <person name="Wang A."/>
            <person name="Jiang F."/>
            <person name="Liu H."/>
            <person name="Zhao H."/>
            <person name="Xu D."/>
            <person name="Zhang Y."/>
        </authorList>
    </citation>
    <scope>NUCLEOTIDE SEQUENCE [LARGE SCALE GENOMIC DNA]</scope>
    <source>
        <strain evidence="2">cv. Niubang</strain>
    </source>
</reference>
<keyword evidence="2" id="KW-1185">Reference proteome</keyword>
<dbReference type="EMBL" id="CM042054">
    <property type="protein sequence ID" value="KAI3707542.1"/>
    <property type="molecule type" value="Genomic_DNA"/>
</dbReference>
<proteinExistence type="predicted"/>
<comment type="caution">
    <text evidence="1">The sequence shown here is derived from an EMBL/GenBank/DDBJ whole genome shotgun (WGS) entry which is preliminary data.</text>
</comment>
<protein>
    <submittedName>
        <fullName evidence="1">Uncharacterized protein</fullName>
    </submittedName>
</protein>
<evidence type="ECO:0000313" key="2">
    <source>
        <dbReference type="Proteomes" id="UP001055879"/>
    </source>
</evidence>
<accession>A0ACB9ABE5</accession>
<evidence type="ECO:0000313" key="1">
    <source>
        <dbReference type="EMBL" id="KAI3707542.1"/>
    </source>
</evidence>
<reference evidence="1 2" key="2">
    <citation type="journal article" date="2022" name="Mol. Ecol. Resour.">
        <title>The genomes of chicory, endive, great burdock and yacon provide insights into Asteraceae paleo-polyploidization history and plant inulin production.</title>
        <authorList>
            <person name="Fan W."/>
            <person name="Wang S."/>
            <person name="Wang H."/>
            <person name="Wang A."/>
            <person name="Jiang F."/>
            <person name="Liu H."/>
            <person name="Zhao H."/>
            <person name="Xu D."/>
            <person name="Zhang Y."/>
        </authorList>
    </citation>
    <scope>NUCLEOTIDE SEQUENCE [LARGE SCALE GENOMIC DNA]</scope>
    <source>
        <strain evidence="2">cv. Niubang</strain>
    </source>
</reference>
<organism evidence="1 2">
    <name type="scientific">Arctium lappa</name>
    <name type="common">Greater burdock</name>
    <name type="synonym">Lappa major</name>
    <dbReference type="NCBI Taxonomy" id="4217"/>
    <lineage>
        <taxon>Eukaryota</taxon>
        <taxon>Viridiplantae</taxon>
        <taxon>Streptophyta</taxon>
        <taxon>Embryophyta</taxon>
        <taxon>Tracheophyta</taxon>
        <taxon>Spermatophyta</taxon>
        <taxon>Magnoliopsida</taxon>
        <taxon>eudicotyledons</taxon>
        <taxon>Gunneridae</taxon>
        <taxon>Pentapetalae</taxon>
        <taxon>asterids</taxon>
        <taxon>campanulids</taxon>
        <taxon>Asterales</taxon>
        <taxon>Asteraceae</taxon>
        <taxon>Carduoideae</taxon>
        <taxon>Cardueae</taxon>
        <taxon>Arctiinae</taxon>
        <taxon>Arctium</taxon>
    </lineage>
</organism>
<name>A0ACB9ABE5_ARCLA</name>
<dbReference type="Proteomes" id="UP001055879">
    <property type="component" value="Linkage Group LG08"/>
</dbReference>
<gene>
    <name evidence="1" type="ORF">L6452_26162</name>
</gene>
<sequence length="103" mass="11251">MSQPHCVRNPLSQPMMNNILLPPPPPLTQHMTFFPRPPQGDSLMPGPSTFVTSFPMPSLLIPSLPVPTFPIPTTFPVLSVPMGCDDIESSLRHNLHAIVGLMT</sequence>